<organism evidence="3 4">
    <name type="scientific">Molossus molossus</name>
    <name type="common">Pallas' mastiff bat</name>
    <name type="synonym">Vespertilio molossus</name>
    <dbReference type="NCBI Taxonomy" id="27622"/>
    <lineage>
        <taxon>Eukaryota</taxon>
        <taxon>Metazoa</taxon>
        <taxon>Chordata</taxon>
        <taxon>Craniata</taxon>
        <taxon>Vertebrata</taxon>
        <taxon>Euteleostomi</taxon>
        <taxon>Mammalia</taxon>
        <taxon>Eutheria</taxon>
        <taxon>Laurasiatheria</taxon>
        <taxon>Chiroptera</taxon>
        <taxon>Yangochiroptera</taxon>
        <taxon>Molossidae</taxon>
        <taxon>Molossus</taxon>
    </lineage>
</organism>
<feature type="compositionally biased region" description="Basic and acidic residues" evidence="1">
    <location>
        <begin position="59"/>
        <end position="69"/>
    </location>
</feature>
<proteinExistence type="predicted"/>
<dbReference type="EMBL" id="JACASF010000005">
    <property type="protein sequence ID" value="KAF6477988.1"/>
    <property type="molecule type" value="Genomic_DNA"/>
</dbReference>
<evidence type="ECO:0000256" key="1">
    <source>
        <dbReference type="SAM" id="MobiDB-lite"/>
    </source>
</evidence>
<feature type="region of interest" description="Disordered" evidence="1">
    <location>
        <begin position="49"/>
        <end position="80"/>
    </location>
</feature>
<keyword evidence="2" id="KW-0812">Transmembrane</keyword>
<accession>A0A7J8I133</accession>
<reference evidence="3 4" key="1">
    <citation type="journal article" date="2020" name="Nature">
        <title>Six reference-quality genomes reveal evolution of bat adaptations.</title>
        <authorList>
            <person name="Jebb D."/>
            <person name="Huang Z."/>
            <person name="Pippel M."/>
            <person name="Hughes G.M."/>
            <person name="Lavrichenko K."/>
            <person name="Devanna P."/>
            <person name="Winkler S."/>
            <person name="Jermiin L.S."/>
            <person name="Skirmuntt E.C."/>
            <person name="Katzourakis A."/>
            <person name="Burkitt-Gray L."/>
            <person name="Ray D.A."/>
            <person name="Sullivan K.A.M."/>
            <person name="Roscito J.G."/>
            <person name="Kirilenko B.M."/>
            <person name="Davalos L.M."/>
            <person name="Corthals A.P."/>
            <person name="Power M.L."/>
            <person name="Jones G."/>
            <person name="Ransome R.D."/>
            <person name="Dechmann D.K.N."/>
            <person name="Locatelli A.G."/>
            <person name="Puechmaille S.J."/>
            <person name="Fedrigo O."/>
            <person name="Jarvis E.D."/>
            <person name="Hiller M."/>
            <person name="Vernes S.C."/>
            <person name="Myers E.W."/>
            <person name="Teeling E.C."/>
        </authorList>
    </citation>
    <scope>NUCLEOTIDE SEQUENCE [LARGE SCALE GENOMIC DNA]</scope>
    <source>
        <strain evidence="3">MMolMol1</strain>
        <tissue evidence="3">Muscle</tissue>
    </source>
</reference>
<keyword evidence="4" id="KW-1185">Reference proteome</keyword>
<dbReference type="InParanoid" id="A0A7J8I133"/>
<sequence length="134" mass="14709">MDVLWLTSPGLLSGSFSILFILTSASLPFKATRVNNQIRRRPKPVRLGGKLQNLQSASGDEKGQEETRLRIGSSSPPANVQTRRAVCSSVCTGQHQAHCGRQKEVSRKKIVRLSPNSKNILLNNLKIQTQSSVC</sequence>
<feature type="transmembrane region" description="Helical" evidence="2">
    <location>
        <begin position="12"/>
        <end position="31"/>
    </location>
</feature>
<dbReference type="AlphaFoldDB" id="A0A7J8I133"/>
<protein>
    <submittedName>
        <fullName evidence="3">Uncharacterized protein</fullName>
    </submittedName>
</protein>
<dbReference type="Proteomes" id="UP000550707">
    <property type="component" value="Unassembled WGS sequence"/>
</dbReference>
<keyword evidence="2" id="KW-1133">Transmembrane helix</keyword>
<comment type="caution">
    <text evidence="3">The sequence shown here is derived from an EMBL/GenBank/DDBJ whole genome shotgun (WGS) entry which is preliminary data.</text>
</comment>
<evidence type="ECO:0000256" key="2">
    <source>
        <dbReference type="SAM" id="Phobius"/>
    </source>
</evidence>
<name>A0A7J8I133_MOLMO</name>
<gene>
    <name evidence="3" type="ORF">HJG59_010880</name>
</gene>
<evidence type="ECO:0000313" key="4">
    <source>
        <dbReference type="Proteomes" id="UP000550707"/>
    </source>
</evidence>
<evidence type="ECO:0000313" key="3">
    <source>
        <dbReference type="EMBL" id="KAF6477988.1"/>
    </source>
</evidence>
<keyword evidence="2" id="KW-0472">Membrane</keyword>